<gene>
    <name evidence="1" type="ORF">LEP1GSC062_2418</name>
</gene>
<dbReference type="Proteomes" id="UP000018747">
    <property type="component" value="Unassembled WGS sequence"/>
</dbReference>
<accession>V6I286</accession>
<dbReference type="AlphaFoldDB" id="V6I286"/>
<dbReference type="EMBL" id="AHMT02000017">
    <property type="protein sequence ID" value="EQA63582.1"/>
    <property type="molecule type" value="Genomic_DNA"/>
</dbReference>
<reference evidence="1" key="1">
    <citation type="submission" date="2013-05" db="EMBL/GenBank/DDBJ databases">
        <authorList>
            <person name="Harkins D.M."/>
            <person name="Durkin A.S."/>
            <person name="Brinkac L.M."/>
            <person name="Haft D.H."/>
            <person name="Selengut J.D."/>
            <person name="Sanka R."/>
            <person name="DePew J."/>
            <person name="Purushe J."/>
            <person name="Hartskeerl R.A."/>
            <person name="Ahmed A."/>
            <person name="van der Linden H."/>
            <person name="Goris M.G.A."/>
            <person name="Vinetz J.M."/>
            <person name="Sutton G.G."/>
            <person name="Nierman W.C."/>
            <person name="Fouts D.E."/>
        </authorList>
    </citation>
    <scope>NUCLEOTIDE SEQUENCE [LARGE SCALE GENOMIC DNA]</scope>
    <source>
        <strain evidence="1">L 60</strain>
    </source>
</reference>
<name>V6I286_9LEPT</name>
<protein>
    <submittedName>
        <fullName evidence="1">Uncharacterized protein</fullName>
    </submittedName>
</protein>
<comment type="caution">
    <text evidence="1">The sequence shown here is derived from an EMBL/GenBank/DDBJ whole genome shotgun (WGS) entry which is preliminary data.</text>
</comment>
<evidence type="ECO:0000313" key="1">
    <source>
        <dbReference type="EMBL" id="EQA63582.1"/>
    </source>
</evidence>
<dbReference type="InterPro" id="IPR058093">
    <property type="entry name" value="LA_2272-like"/>
</dbReference>
<evidence type="ECO:0000313" key="2">
    <source>
        <dbReference type="Proteomes" id="UP000018747"/>
    </source>
</evidence>
<keyword evidence="2" id="KW-1185">Reference proteome</keyword>
<organism evidence="1 2">
    <name type="scientific">Leptospira alexanderi serovar Manhao 3 str. L 60</name>
    <dbReference type="NCBI Taxonomy" id="1049759"/>
    <lineage>
        <taxon>Bacteria</taxon>
        <taxon>Pseudomonadati</taxon>
        <taxon>Spirochaetota</taxon>
        <taxon>Spirochaetia</taxon>
        <taxon>Leptospirales</taxon>
        <taxon>Leptospiraceae</taxon>
        <taxon>Leptospira</taxon>
    </lineage>
</organism>
<sequence length="747" mass="79827">MSGIDLGLFNVTEKNSGGVAAGFGNFTGDSHVGIQAGVVNVVSKELQGFQVGVVNYSKKPYGFQIGGINITGQTYLPMFGALANSSDESYLGQISAGLNFSKESPYQFAGILNGSRKGYLQIAVGINYVDEGLFQIAGIYNSAGYHKPIYLQMALGVNSASQRSFLQVAGIWNFSKEPSIQIALIGNSSSSSSFFQLALLANQAKEKSTFQISALSNFGNQSKLQFSTILNYRNCNKPECLAGSQIAVLSNYAIRTSFQFGLINWAENANVQIGGFNQSDEVRSQIGILNRSAKTEGFMIGLFNESRDLTGFQIGLLNVAKNGIFPIMLFYNSNYEKNPSKNFSGIVNSSWSPFQLSIFSPLQIFSQETSIYGLRLNFLYGRNDRIYGLDFGFFNHTSETKGISVGAFNKIENGAAGLQIGLYNDVMEDFYGLQIGVGQYNRKFFYGFSMAAIAITGEDVNGMQIGFLLNSGKNFLLPQFGLGLNFADSSPGQLAGIGNYSKKGVHGPQISGGFNIAHGDVYGQLGGLLNYATGDAIPGQISLLFNGSKFAPFQLTALGNYAAGKAFLQIAGIFNVMTSDYSIRDGKNSFLQASLLLNYSSGAYGTYVQTSIVNINGGRDGIKGASSIVQLGGINFNKAGHFQTGGINVSFGMQGAQLGAVNVLGDNGYGVQFGVVNIAADDFSGVSIGLWNLVLDRQNGLSIGLFNYAKKLNGLQVGLINVHSEGTVPLMLGANIGIQENKSDNSK</sequence>
<dbReference type="NCBIfam" id="NF047436">
    <property type="entry name" value="LA_2272_repeat"/>
    <property type="match status" value="4"/>
</dbReference>
<proteinExistence type="predicted"/>